<dbReference type="OrthoDB" id="10250354at2759"/>
<evidence type="ECO:0000256" key="1">
    <source>
        <dbReference type="ARBA" id="ARBA00023186"/>
    </source>
</evidence>
<dbReference type="InterPro" id="IPR001623">
    <property type="entry name" value="DnaJ_domain"/>
</dbReference>
<dbReference type="GO" id="GO:0051787">
    <property type="term" value="F:misfolded protein binding"/>
    <property type="evidence" value="ECO:0007669"/>
    <property type="project" value="TreeGrafter"/>
</dbReference>
<dbReference type="GO" id="GO:0005783">
    <property type="term" value="C:endoplasmic reticulum"/>
    <property type="evidence" value="ECO:0007669"/>
    <property type="project" value="TreeGrafter"/>
</dbReference>
<dbReference type="PANTHER" id="PTHR44360:SF1">
    <property type="entry name" value="DNAJ HOMOLOG SUBFAMILY B MEMBER 9"/>
    <property type="match status" value="1"/>
</dbReference>
<feature type="domain" description="J" evidence="3">
    <location>
        <begin position="9"/>
        <end position="91"/>
    </location>
</feature>
<dbReference type="PROSITE" id="PS00636">
    <property type="entry name" value="DNAJ_1"/>
    <property type="match status" value="1"/>
</dbReference>
<keyword evidence="1" id="KW-0143">Chaperone</keyword>
<dbReference type="GO" id="GO:0036503">
    <property type="term" value="P:ERAD pathway"/>
    <property type="evidence" value="ECO:0007669"/>
    <property type="project" value="TreeGrafter"/>
</dbReference>
<dbReference type="Pfam" id="PF00226">
    <property type="entry name" value="DnaJ"/>
    <property type="match status" value="1"/>
</dbReference>
<dbReference type="GO" id="GO:0051087">
    <property type="term" value="F:protein-folding chaperone binding"/>
    <property type="evidence" value="ECO:0007669"/>
    <property type="project" value="TreeGrafter"/>
</dbReference>
<evidence type="ECO:0000256" key="2">
    <source>
        <dbReference type="SAM" id="MobiDB-lite"/>
    </source>
</evidence>
<dbReference type="PRINTS" id="PR00625">
    <property type="entry name" value="JDOMAIN"/>
</dbReference>
<feature type="non-terminal residue" evidence="4">
    <location>
        <position position="91"/>
    </location>
</feature>
<name>A0A2V1DB82_9PLEO</name>
<dbReference type="PROSITE" id="PS50076">
    <property type="entry name" value="DNAJ_2"/>
    <property type="match status" value="1"/>
</dbReference>
<keyword evidence="4" id="KW-0346">Stress response</keyword>
<dbReference type="SUPFAM" id="SSF46565">
    <property type="entry name" value="Chaperone J-domain"/>
    <property type="match status" value="1"/>
</dbReference>
<dbReference type="Gene3D" id="1.10.287.110">
    <property type="entry name" value="DnaJ domain"/>
    <property type="match status" value="1"/>
</dbReference>
<dbReference type="InterPro" id="IPR018253">
    <property type="entry name" value="DnaJ_domain_CS"/>
</dbReference>
<gene>
    <name evidence="4" type="ORF">DM02DRAFT_571282</name>
</gene>
<evidence type="ECO:0000313" key="4">
    <source>
        <dbReference type="EMBL" id="PVH95386.1"/>
    </source>
</evidence>
<dbReference type="AlphaFoldDB" id="A0A2V1DB82"/>
<dbReference type="STRING" id="97972.A0A2V1DB82"/>
<dbReference type="SMART" id="SM00271">
    <property type="entry name" value="DnaJ"/>
    <property type="match status" value="1"/>
</dbReference>
<dbReference type="EMBL" id="KZ805498">
    <property type="protein sequence ID" value="PVH95386.1"/>
    <property type="molecule type" value="Genomic_DNA"/>
</dbReference>
<protein>
    <submittedName>
        <fullName evidence="4">Heat shock protein DnaJ</fullName>
    </submittedName>
</protein>
<dbReference type="InterPro" id="IPR036869">
    <property type="entry name" value="J_dom_sf"/>
</dbReference>
<dbReference type="InterPro" id="IPR051948">
    <property type="entry name" value="Hsp70_co-chaperone_J-domain"/>
</dbReference>
<evidence type="ECO:0000259" key="3">
    <source>
        <dbReference type="PROSITE" id="PS50076"/>
    </source>
</evidence>
<evidence type="ECO:0000313" key="5">
    <source>
        <dbReference type="Proteomes" id="UP000244855"/>
    </source>
</evidence>
<sequence>MPSKSPPADYYDVLVVPKNASTDEIKKAFRRLAIQHHPDKLKSASSTTDSTTTTRPSSTPASTDIAATFRKIREAYETLVDPESRHRYDMH</sequence>
<reference evidence="4 5" key="1">
    <citation type="journal article" date="2018" name="Sci. Rep.">
        <title>Comparative genomics provides insights into the lifestyle and reveals functional heterogeneity of dark septate endophytic fungi.</title>
        <authorList>
            <person name="Knapp D.G."/>
            <person name="Nemeth J.B."/>
            <person name="Barry K."/>
            <person name="Hainaut M."/>
            <person name="Henrissat B."/>
            <person name="Johnson J."/>
            <person name="Kuo A."/>
            <person name="Lim J.H.P."/>
            <person name="Lipzen A."/>
            <person name="Nolan M."/>
            <person name="Ohm R.A."/>
            <person name="Tamas L."/>
            <person name="Grigoriev I.V."/>
            <person name="Spatafora J.W."/>
            <person name="Nagy L.G."/>
            <person name="Kovacs G.M."/>
        </authorList>
    </citation>
    <scope>NUCLEOTIDE SEQUENCE [LARGE SCALE GENOMIC DNA]</scope>
    <source>
        <strain evidence="4 5">DSE2036</strain>
    </source>
</reference>
<dbReference type="Proteomes" id="UP000244855">
    <property type="component" value="Unassembled WGS sequence"/>
</dbReference>
<feature type="region of interest" description="Disordered" evidence="2">
    <location>
        <begin position="36"/>
        <end position="65"/>
    </location>
</feature>
<organism evidence="4 5">
    <name type="scientific">Periconia macrospinosa</name>
    <dbReference type="NCBI Taxonomy" id="97972"/>
    <lineage>
        <taxon>Eukaryota</taxon>
        <taxon>Fungi</taxon>
        <taxon>Dikarya</taxon>
        <taxon>Ascomycota</taxon>
        <taxon>Pezizomycotina</taxon>
        <taxon>Dothideomycetes</taxon>
        <taxon>Pleosporomycetidae</taxon>
        <taxon>Pleosporales</taxon>
        <taxon>Massarineae</taxon>
        <taxon>Periconiaceae</taxon>
        <taxon>Periconia</taxon>
    </lineage>
</organism>
<accession>A0A2V1DB82</accession>
<keyword evidence="5" id="KW-1185">Reference proteome</keyword>
<proteinExistence type="predicted"/>
<dbReference type="PANTHER" id="PTHR44360">
    <property type="entry name" value="DNAJ HOMOLOG SUBFAMILY B MEMBER 9"/>
    <property type="match status" value="1"/>
</dbReference>
<feature type="compositionally biased region" description="Low complexity" evidence="2">
    <location>
        <begin position="43"/>
        <end position="64"/>
    </location>
</feature>
<dbReference type="CDD" id="cd06257">
    <property type="entry name" value="DnaJ"/>
    <property type="match status" value="1"/>
</dbReference>